<evidence type="ECO:0000313" key="6">
    <source>
        <dbReference type="EMBL" id="SFB16980.1"/>
    </source>
</evidence>
<dbReference type="GO" id="GO:0003700">
    <property type="term" value="F:DNA-binding transcription factor activity"/>
    <property type="evidence" value="ECO:0007669"/>
    <property type="project" value="InterPro"/>
</dbReference>
<dbReference type="Proteomes" id="UP000198796">
    <property type="component" value="Unassembled WGS sequence"/>
</dbReference>
<dbReference type="InterPro" id="IPR036388">
    <property type="entry name" value="WH-like_DNA-bd_sf"/>
</dbReference>
<organism evidence="6 7">
    <name type="scientific">Poseidonocella pacifica</name>
    <dbReference type="NCBI Taxonomy" id="871651"/>
    <lineage>
        <taxon>Bacteria</taxon>
        <taxon>Pseudomonadati</taxon>
        <taxon>Pseudomonadota</taxon>
        <taxon>Alphaproteobacteria</taxon>
        <taxon>Rhodobacterales</taxon>
        <taxon>Roseobacteraceae</taxon>
        <taxon>Poseidonocella</taxon>
    </lineage>
</organism>
<dbReference type="RefSeq" id="WP_092066888.1">
    <property type="nucleotide sequence ID" value="NZ_FOJU01000008.1"/>
</dbReference>
<evidence type="ECO:0000256" key="2">
    <source>
        <dbReference type="ARBA" id="ARBA00023015"/>
    </source>
</evidence>
<dbReference type="PANTHER" id="PTHR30427:SF1">
    <property type="entry name" value="TRANSCRIPTIONAL ACTIVATOR PROTEIN LYSR"/>
    <property type="match status" value="1"/>
</dbReference>
<dbReference type="SUPFAM" id="SSF53850">
    <property type="entry name" value="Periplasmic binding protein-like II"/>
    <property type="match status" value="1"/>
</dbReference>
<evidence type="ECO:0000256" key="4">
    <source>
        <dbReference type="ARBA" id="ARBA00023163"/>
    </source>
</evidence>
<dbReference type="Pfam" id="PF00126">
    <property type="entry name" value="HTH_1"/>
    <property type="match status" value="1"/>
</dbReference>
<dbReference type="InterPro" id="IPR036390">
    <property type="entry name" value="WH_DNA-bd_sf"/>
</dbReference>
<protein>
    <submittedName>
        <fullName evidence="6">DNA-binding transcriptional regulator, LysR family</fullName>
    </submittedName>
</protein>
<dbReference type="PROSITE" id="PS50931">
    <property type="entry name" value="HTH_LYSR"/>
    <property type="match status" value="1"/>
</dbReference>
<dbReference type="Gene3D" id="3.40.190.290">
    <property type="match status" value="1"/>
</dbReference>
<keyword evidence="3 6" id="KW-0238">DNA-binding</keyword>
<dbReference type="SUPFAM" id="SSF46785">
    <property type="entry name" value="Winged helix' DNA-binding domain"/>
    <property type="match status" value="1"/>
</dbReference>
<proteinExistence type="inferred from homology"/>
<dbReference type="InterPro" id="IPR005119">
    <property type="entry name" value="LysR_subst-bd"/>
</dbReference>
<evidence type="ECO:0000313" key="7">
    <source>
        <dbReference type="Proteomes" id="UP000198796"/>
    </source>
</evidence>
<name>A0A1I0YX71_9RHOB</name>
<dbReference type="GO" id="GO:0010628">
    <property type="term" value="P:positive regulation of gene expression"/>
    <property type="evidence" value="ECO:0007669"/>
    <property type="project" value="TreeGrafter"/>
</dbReference>
<sequence length="303" mass="33116">MNLRQIEVFRSVMATGTTVAAAQALGMSQSAVSIALKHIETQAGFTLFLRSANRLMPTQEAKLLFEEVAPLSLMQQIVNQRVQDIRLGHIGRVRVVATSELTEALMPMVVQQFLDLYPDVYLSLETKPLPLAIAAVEDGLADIGFAMEPSESYGIELTPFADLRMVCLCARSDPLALLPVVTPRDLEFSRLICPMTGTGVADLLASAFLAVGAPYNPRIEVRFLNAAARIVQEGWGVALLDEVTAHSGRYEDLVVVPFEPVVPRVLSTIAPRGRPMSVTTQRFRDLFVSLTQERLAGLREAAP</sequence>
<evidence type="ECO:0000256" key="3">
    <source>
        <dbReference type="ARBA" id="ARBA00023125"/>
    </source>
</evidence>
<dbReference type="AlphaFoldDB" id="A0A1I0YX71"/>
<dbReference type="EMBL" id="FOJU01000008">
    <property type="protein sequence ID" value="SFB16980.1"/>
    <property type="molecule type" value="Genomic_DNA"/>
</dbReference>
<keyword evidence="7" id="KW-1185">Reference proteome</keyword>
<evidence type="ECO:0000256" key="1">
    <source>
        <dbReference type="ARBA" id="ARBA00009437"/>
    </source>
</evidence>
<comment type="similarity">
    <text evidence="1">Belongs to the LysR transcriptional regulatory family.</text>
</comment>
<accession>A0A1I0YX71</accession>
<gene>
    <name evidence="6" type="ORF">SAMN05421688_3367</name>
</gene>
<keyword evidence="4" id="KW-0804">Transcription</keyword>
<dbReference type="OrthoDB" id="7260751at2"/>
<dbReference type="PANTHER" id="PTHR30427">
    <property type="entry name" value="TRANSCRIPTIONAL ACTIVATOR PROTEIN LYSR"/>
    <property type="match status" value="1"/>
</dbReference>
<dbReference type="GO" id="GO:0043565">
    <property type="term" value="F:sequence-specific DNA binding"/>
    <property type="evidence" value="ECO:0007669"/>
    <property type="project" value="TreeGrafter"/>
</dbReference>
<dbReference type="STRING" id="871651.SAMN05421688_3367"/>
<dbReference type="Gene3D" id="1.10.10.10">
    <property type="entry name" value="Winged helix-like DNA-binding domain superfamily/Winged helix DNA-binding domain"/>
    <property type="match status" value="1"/>
</dbReference>
<dbReference type="Pfam" id="PF03466">
    <property type="entry name" value="LysR_substrate"/>
    <property type="match status" value="1"/>
</dbReference>
<reference evidence="6 7" key="1">
    <citation type="submission" date="2016-10" db="EMBL/GenBank/DDBJ databases">
        <authorList>
            <person name="de Groot N.N."/>
        </authorList>
    </citation>
    <scope>NUCLEOTIDE SEQUENCE [LARGE SCALE GENOMIC DNA]</scope>
    <source>
        <strain evidence="6 7">DSM 29316</strain>
    </source>
</reference>
<keyword evidence="2" id="KW-0805">Transcription regulation</keyword>
<feature type="domain" description="HTH lysR-type" evidence="5">
    <location>
        <begin position="1"/>
        <end position="58"/>
    </location>
</feature>
<dbReference type="InterPro" id="IPR000847">
    <property type="entry name" value="LysR_HTH_N"/>
</dbReference>
<evidence type="ECO:0000259" key="5">
    <source>
        <dbReference type="PROSITE" id="PS50931"/>
    </source>
</evidence>